<feature type="compositionally biased region" description="Low complexity" evidence="1">
    <location>
        <begin position="320"/>
        <end position="338"/>
    </location>
</feature>
<feature type="region of interest" description="Disordered" evidence="1">
    <location>
        <begin position="204"/>
        <end position="297"/>
    </location>
</feature>
<evidence type="ECO:0000313" key="2">
    <source>
        <dbReference type="EMBL" id="KAJ1087141.1"/>
    </source>
</evidence>
<dbReference type="AlphaFoldDB" id="A0AAV7L659"/>
<feature type="region of interest" description="Disordered" evidence="1">
    <location>
        <begin position="316"/>
        <end position="360"/>
    </location>
</feature>
<protein>
    <submittedName>
        <fullName evidence="2">Uncharacterized protein</fullName>
    </submittedName>
</protein>
<sequence>MCHSSTRLRFASHLLPMLHQRHFYAQSCSFRGLRRSKAPGAVRNSIYWAFHPPLTPRARSATHQLHQLILLPRSLDPVSWILLPWTPSQHPGVSGRRSPGSPRSGTQFKRTTCPATISPVSTGVHTRAHCPLFTPLLRCVSGPRAPPQVKRPRGLPSGHPVTSASLCSVTLSLTALLRPRSFLGPRPSPRIAPLRRPTERVFSWATGPQSASPPPQEDSPGVPRYSQARSPARGHNFDRGPAPVFSRGRPPPGAPPRRTLTGRDLTWAPRPPPAPPPPLEDSPGVPRRSEPSAITPLRITAPRMAAASAILSDWPTPALSGAAAGAHPRSAPSAGSAPQPGPRSARRRGKRDLRLSMNNPITEDLFSETVHAKIKANRIEPVGRGDELVVLK</sequence>
<evidence type="ECO:0000313" key="3">
    <source>
        <dbReference type="Proteomes" id="UP001066276"/>
    </source>
</evidence>
<organism evidence="2 3">
    <name type="scientific">Pleurodeles waltl</name>
    <name type="common">Iberian ribbed newt</name>
    <dbReference type="NCBI Taxonomy" id="8319"/>
    <lineage>
        <taxon>Eukaryota</taxon>
        <taxon>Metazoa</taxon>
        <taxon>Chordata</taxon>
        <taxon>Craniata</taxon>
        <taxon>Vertebrata</taxon>
        <taxon>Euteleostomi</taxon>
        <taxon>Amphibia</taxon>
        <taxon>Batrachia</taxon>
        <taxon>Caudata</taxon>
        <taxon>Salamandroidea</taxon>
        <taxon>Salamandridae</taxon>
        <taxon>Pleurodelinae</taxon>
        <taxon>Pleurodeles</taxon>
    </lineage>
</organism>
<feature type="compositionally biased region" description="Pro residues" evidence="1">
    <location>
        <begin position="269"/>
        <end position="280"/>
    </location>
</feature>
<keyword evidence="3" id="KW-1185">Reference proteome</keyword>
<dbReference type="EMBL" id="JANPWB010000015">
    <property type="protein sequence ID" value="KAJ1087141.1"/>
    <property type="molecule type" value="Genomic_DNA"/>
</dbReference>
<proteinExistence type="predicted"/>
<accession>A0AAV7L659</accession>
<feature type="compositionally biased region" description="Low complexity" evidence="1">
    <location>
        <begin position="91"/>
        <end position="105"/>
    </location>
</feature>
<name>A0AAV7L659_PLEWA</name>
<gene>
    <name evidence="2" type="ORF">NDU88_000335</name>
</gene>
<comment type="caution">
    <text evidence="2">The sequence shown here is derived from an EMBL/GenBank/DDBJ whole genome shotgun (WGS) entry which is preliminary data.</text>
</comment>
<dbReference type="Proteomes" id="UP001066276">
    <property type="component" value="Chromosome 11"/>
</dbReference>
<feature type="region of interest" description="Disordered" evidence="1">
    <location>
        <begin position="89"/>
        <end position="114"/>
    </location>
</feature>
<reference evidence="2" key="1">
    <citation type="journal article" date="2022" name="bioRxiv">
        <title>Sequencing and chromosome-scale assembly of the giantPleurodeles waltlgenome.</title>
        <authorList>
            <person name="Brown T."/>
            <person name="Elewa A."/>
            <person name="Iarovenko S."/>
            <person name="Subramanian E."/>
            <person name="Araus A.J."/>
            <person name="Petzold A."/>
            <person name="Susuki M."/>
            <person name="Suzuki K.-i.T."/>
            <person name="Hayashi T."/>
            <person name="Toyoda A."/>
            <person name="Oliveira C."/>
            <person name="Osipova E."/>
            <person name="Leigh N.D."/>
            <person name="Simon A."/>
            <person name="Yun M.H."/>
        </authorList>
    </citation>
    <scope>NUCLEOTIDE SEQUENCE</scope>
    <source>
        <strain evidence="2">20211129_DDA</strain>
        <tissue evidence="2">Liver</tissue>
    </source>
</reference>
<evidence type="ECO:0000256" key="1">
    <source>
        <dbReference type="SAM" id="MobiDB-lite"/>
    </source>
</evidence>